<sequence>MEKDEVWHLQTVSHTWKCDPILKIVTTVNCERALSLSLNFTGPIVCTPCMQIDFKNALCCKVPLPKNAKYLNTCYRDESTIMAYA</sequence>
<name>W4KBN9_HETIT</name>
<protein>
    <submittedName>
        <fullName evidence="1">Uncharacterized protein</fullName>
    </submittedName>
</protein>
<dbReference type="EMBL" id="KI925457">
    <property type="protein sequence ID" value="ETW83149.1"/>
    <property type="molecule type" value="Genomic_DNA"/>
</dbReference>
<proteinExistence type="predicted"/>
<dbReference type="Proteomes" id="UP000030671">
    <property type="component" value="Unassembled WGS sequence"/>
</dbReference>
<dbReference type="AlphaFoldDB" id="W4KBN9"/>
<organism evidence="1 2">
    <name type="scientific">Heterobasidion irregulare (strain TC 32-1)</name>
    <dbReference type="NCBI Taxonomy" id="747525"/>
    <lineage>
        <taxon>Eukaryota</taxon>
        <taxon>Fungi</taxon>
        <taxon>Dikarya</taxon>
        <taxon>Basidiomycota</taxon>
        <taxon>Agaricomycotina</taxon>
        <taxon>Agaricomycetes</taxon>
        <taxon>Russulales</taxon>
        <taxon>Bondarzewiaceae</taxon>
        <taxon>Heterobasidion</taxon>
        <taxon>Heterobasidion annosum species complex</taxon>
    </lineage>
</organism>
<dbReference type="GeneID" id="20667854"/>
<gene>
    <name evidence="1" type="ORF">HETIRDRAFT_163562</name>
</gene>
<accession>W4KBN9</accession>
<evidence type="ECO:0000313" key="2">
    <source>
        <dbReference type="Proteomes" id="UP000030671"/>
    </source>
</evidence>
<dbReference type="InParanoid" id="W4KBN9"/>
<evidence type="ECO:0000313" key="1">
    <source>
        <dbReference type="EMBL" id="ETW83149.1"/>
    </source>
</evidence>
<dbReference type="RefSeq" id="XP_009545431.1">
    <property type="nucleotide sequence ID" value="XM_009547136.1"/>
</dbReference>
<dbReference type="HOGENOM" id="CLU_2512903_0_0_1"/>
<reference evidence="1 2" key="1">
    <citation type="journal article" date="2012" name="New Phytol.">
        <title>Insight into trade-off between wood decay and parasitism from the genome of a fungal forest pathogen.</title>
        <authorList>
            <person name="Olson A."/>
            <person name="Aerts A."/>
            <person name="Asiegbu F."/>
            <person name="Belbahri L."/>
            <person name="Bouzid O."/>
            <person name="Broberg A."/>
            <person name="Canback B."/>
            <person name="Coutinho P.M."/>
            <person name="Cullen D."/>
            <person name="Dalman K."/>
            <person name="Deflorio G."/>
            <person name="van Diepen L.T."/>
            <person name="Dunand C."/>
            <person name="Duplessis S."/>
            <person name="Durling M."/>
            <person name="Gonthier P."/>
            <person name="Grimwood J."/>
            <person name="Fossdal C.G."/>
            <person name="Hansson D."/>
            <person name="Henrissat B."/>
            <person name="Hietala A."/>
            <person name="Himmelstrand K."/>
            <person name="Hoffmeister D."/>
            <person name="Hogberg N."/>
            <person name="James T.Y."/>
            <person name="Karlsson M."/>
            <person name="Kohler A."/>
            <person name="Kues U."/>
            <person name="Lee Y.H."/>
            <person name="Lin Y.C."/>
            <person name="Lind M."/>
            <person name="Lindquist E."/>
            <person name="Lombard V."/>
            <person name="Lucas S."/>
            <person name="Lunden K."/>
            <person name="Morin E."/>
            <person name="Murat C."/>
            <person name="Park J."/>
            <person name="Raffaello T."/>
            <person name="Rouze P."/>
            <person name="Salamov A."/>
            <person name="Schmutz J."/>
            <person name="Solheim H."/>
            <person name="Stahlberg J."/>
            <person name="Velez H."/>
            <person name="de Vries R.P."/>
            <person name="Wiebenga A."/>
            <person name="Woodward S."/>
            <person name="Yakovlev I."/>
            <person name="Garbelotto M."/>
            <person name="Martin F."/>
            <person name="Grigoriev I.V."/>
            <person name="Stenlid J."/>
        </authorList>
    </citation>
    <scope>NUCLEOTIDE SEQUENCE [LARGE SCALE GENOMIC DNA]</scope>
    <source>
        <strain evidence="1 2">TC 32-1</strain>
    </source>
</reference>
<dbReference type="KEGG" id="hir:HETIRDRAFT_163562"/>
<keyword evidence="2" id="KW-1185">Reference proteome</keyword>